<gene>
    <name evidence="2" type="ORF">LLEC1_00160</name>
</gene>
<accession>A0A179IHG3</accession>
<dbReference type="OrthoDB" id="6499973at2759"/>
<evidence type="ECO:0000256" key="1">
    <source>
        <dbReference type="SAM" id="MobiDB-lite"/>
    </source>
</evidence>
<proteinExistence type="predicted"/>
<protein>
    <submittedName>
        <fullName evidence="2">Uncharacterized protein</fullName>
    </submittedName>
</protein>
<comment type="caution">
    <text evidence="2">The sequence shown here is derived from an EMBL/GenBank/DDBJ whole genome shotgun (WGS) entry which is preliminary data.</text>
</comment>
<dbReference type="OMA" id="GDMRYVF"/>
<dbReference type="EMBL" id="LUKN01001293">
    <property type="protein sequence ID" value="OAR01210.1"/>
    <property type="molecule type" value="Genomic_DNA"/>
</dbReference>
<feature type="region of interest" description="Disordered" evidence="1">
    <location>
        <begin position="92"/>
        <end position="114"/>
    </location>
</feature>
<dbReference type="AlphaFoldDB" id="A0A179IHG3"/>
<evidence type="ECO:0000313" key="2">
    <source>
        <dbReference type="EMBL" id="OAR01210.1"/>
    </source>
</evidence>
<name>A0A179IHG3_CORDF</name>
<dbReference type="Proteomes" id="UP000243081">
    <property type="component" value="Unassembled WGS sequence"/>
</dbReference>
<feature type="compositionally biased region" description="Polar residues" evidence="1">
    <location>
        <begin position="104"/>
        <end position="114"/>
    </location>
</feature>
<keyword evidence="3" id="KW-1185">Reference proteome</keyword>
<organism evidence="2 3">
    <name type="scientific">Cordyceps confragosa</name>
    <name type="common">Lecanicillium lecanii</name>
    <dbReference type="NCBI Taxonomy" id="2714763"/>
    <lineage>
        <taxon>Eukaryota</taxon>
        <taxon>Fungi</taxon>
        <taxon>Dikarya</taxon>
        <taxon>Ascomycota</taxon>
        <taxon>Pezizomycotina</taxon>
        <taxon>Sordariomycetes</taxon>
        <taxon>Hypocreomycetidae</taxon>
        <taxon>Hypocreales</taxon>
        <taxon>Cordycipitaceae</taxon>
        <taxon>Akanthomyces</taxon>
    </lineage>
</organism>
<reference evidence="2 3" key="1">
    <citation type="submission" date="2016-03" db="EMBL/GenBank/DDBJ databases">
        <title>Fine-scale spatial genetic structure of a fungal parasite of coffee scale insects.</title>
        <authorList>
            <person name="Jackson D."/>
            <person name="Zemenick K.A."/>
            <person name="Malloure B."/>
            <person name="Quandt C.A."/>
            <person name="James T.Y."/>
        </authorList>
    </citation>
    <scope>NUCLEOTIDE SEQUENCE [LARGE SCALE GENOMIC DNA]</scope>
    <source>
        <strain evidence="2 3">UM487</strain>
    </source>
</reference>
<feature type="region of interest" description="Disordered" evidence="1">
    <location>
        <begin position="1"/>
        <end position="38"/>
    </location>
</feature>
<sequence>MSLHLSIPQPVTEADRQLPCAGRGSSNSNEHRLSSVASLKGGPWPGTWGLTIARTDYKAPRQQLLNALACINDAVQNDLGATRPYQQRKNGIRTDGISADHGWPTTSRNKKSSTAGDEVFARYTPVVLSNYSSLHEAHTDTVRSQFQSWIVQRQGNAQGGDMRYVFCIVLDTETIQKLHDIWCRRSRVGAAQKQSQVRVLDALPDDECKDAYKVDLRGKYGLVEFSFTRSIRRQPLAAMLTKPHPGDGNSMWCFGPSELPLEEDSCDEPRAPR</sequence>
<evidence type="ECO:0000313" key="3">
    <source>
        <dbReference type="Proteomes" id="UP000243081"/>
    </source>
</evidence>